<keyword evidence="11" id="KW-1185">Reference proteome</keyword>
<keyword evidence="5 7" id="KW-0472">Membrane</keyword>
<evidence type="ECO:0000256" key="3">
    <source>
        <dbReference type="ARBA" id="ARBA00022692"/>
    </source>
</evidence>
<dbReference type="Gene3D" id="1.20.1070.10">
    <property type="entry name" value="Rhodopsin 7-helix transmembrane proteins"/>
    <property type="match status" value="1"/>
</dbReference>
<evidence type="ECO:0000256" key="6">
    <source>
        <dbReference type="ARBA" id="ARBA00023170"/>
    </source>
</evidence>
<dbReference type="Proteomes" id="UP000663828">
    <property type="component" value="Unassembled WGS sequence"/>
</dbReference>
<gene>
    <name evidence="10" type="ORF">EDS130_LOCUS21986</name>
    <name evidence="9" type="ORF">XAT740_LOCUS895</name>
</gene>
<evidence type="ECO:0000256" key="7">
    <source>
        <dbReference type="SAM" id="Phobius"/>
    </source>
</evidence>
<dbReference type="Pfam" id="PF00001">
    <property type="entry name" value="7tm_1"/>
    <property type="match status" value="1"/>
</dbReference>
<dbReference type="GO" id="GO:0004930">
    <property type="term" value="F:G protein-coupled receptor activity"/>
    <property type="evidence" value="ECO:0007669"/>
    <property type="project" value="InterPro"/>
</dbReference>
<feature type="transmembrane region" description="Helical" evidence="7">
    <location>
        <begin position="174"/>
        <end position="197"/>
    </location>
</feature>
<keyword evidence="4 7" id="KW-1133">Transmembrane helix</keyword>
<protein>
    <recommendedName>
        <fullName evidence="8">G-protein coupled receptors family 1 profile domain-containing protein</fullName>
    </recommendedName>
</protein>
<dbReference type="SUPFAM" id="SSF81321">
    <property type="entry name" value="Family A G protein-coupled receptor-like"/>
    <property type="match status" value="1"/>
</dbReference>
<evidence type="ECO:0000313" key="11">
    <source>
        <dbReference type="Proteomes" id="UP000663828"/>
    </source>
</evidence>
<dbReference type="PROSITE" id="PS50262">
    <property type="entry name" value="G_PROTEIN_RECEP_F1_2"/>
    <property type="match status" value="1"/>
</dbReference>
<sequence length="332" mass="38486">MNTTPSTPNYIENYYIVCSISGFFALNAVVLSCVILIVTRRTKPRLHTVRHILMCNTCVASIFYCIVQIVNYIYLIFLSDVTSDISCRWRGYFSYVTITGVTYSFLIQAVSRLFITIFSANHKWLTAFKVHLILIGIQWILAICLPLPAIITDDIYFRPRALCWVPLRSLLHVIYTYVVYYTIPAALIGVIYLLIYFRVREISNRNEMLIGMKNNEKRNLELLRNILILLFIYFTGGIPTLLFLLTTNRILYLIGIVTISLTVAIEKLCTIVLDRELQQVVKQILTSRTKVLPINNTQTHAQLDYRTRPQRTPMPAMESYGKRPLRWHETVI</sequence>
<feature type="domain" description="G-protein coupled receptors family 1 profile" evidence="8">
    <location>
        <begin position="31"/>
        <end position="245"/>
    </location>
</feature>
<dbReference type="CDD" id="cd00637">
    <property type="entry name" value="7tm_classA_rhodopsin-like"/>
    <property type="match status" value="1"/>
</dbReference>
<evidence type="ECO:0000256" key="2">
    <source>
        <dbReference type="ARBA" id="ARBA00022475"/>
    </source>
</evidence>
<accession>A0A813PX07</accession>
<dbReference type="InterPro" id="IPR017452">
    <property type="entry name" value="GPCR_Rhodpsn_7TM"/>
</dbReference>
<reference evidence="9" key="1">
    <citation type="submission" date="2021-02" db="EMBL/GenBank/DDBJ databases">
        <authorList>
            <person name="Nowell W R."/>
        </authorList>
    </citation>
    <scope>NUCLEOTIDE SEQUENCE</scope>
</reference>
<dbReference type="InterPro" id="IPR000276">
    <property type="entry name" value="GPCR_Rhodpsn"/>
</dbReference>
<feature type="transmembrane region" description="Helical" evidence="7">
    <location>
        <begin position="130"/>
        <end position="151"/>
    </location>
</feature>
<dbReference type="AlphaFoldDB" id="A0A813PX07"/>
<evidence type="ECO:0000256" key="1">
    <source>
        <dbReference type="ARBA" id="ARBA00004651"/>
    </source>
</evidence>
<dbReference type="GO" id="GO:0005886">
    <property type="term" value="C:plasma membrane"/>
    <property type="evidence" value="ECO:0007669"/>
    <property type="project" value="UniProtKB-SubCell"/>
</dbReference>
<dbReference type="EMBL" id="CAJNOR010000026">
    <property type="protein sequence ID" value="CAF0760281.1"/>
    <property type="molecule type" value="Genomic_DNA"/>
</dbReference>
<comment type="subcellular location">
    <subcellularLocation>
        <location evidence="1">Cell membrane</location>
        <topology evidence="1">Multi-pass membrane protein</topology>
    </subcellularLocation>
</comment>
<name>A0A813PX07_ADIRI</name>
<keyword evidence="2" id="KW-1003">Cell membrane</keyword>
<keyword evidence="3 7" id="KW-0812">Transmembrane</keyword>
<evidence type="ECO:0000313" key="10">
    <source>
        <dbReference type="EMBL" id="CAF1139135.1"/>
    </source>
</evidence>
<dbReference type="PANTHER" id="PTHR24241">
    <property type="entry name" value="NEUROPEPTIDE RECEPTOR-RELATED G-PROTEIN COUPLED RECEPTOR"/>
    <property type="match status" value="1"/>
</dbReference>
<dbReference type="OrthoDB" id="10012687at2759"/>
<feature type="transmembrane region" description="Helical" evidence="7">
    <location>
        <begin position="92"/>
        <end position="118"/>
    </location>
</feature>
<comment type="caution">
    <text evidence="9">The sequence shown here is derived from an EMBL/GenBank/DDBJ whole genome shotgun (WGS) entry which is preliminary data.</text>
</comment>
<proteinExistence type="predicted"/>
<evidence type="ECO:0000313" key="9">
    <source>
        <dbReference type="EMBL" id="CAF0760281.1"/>
    </source>
</evidence>
<feature type="transmembrane region" description="Helical" evidence="7">
    <location>
        <begin position="14"/>
        <end position="39"/>
    </location>
</feature>
<dbReference type="EMBL" id="CAJNOJ010000113">
    <property type="protein sequence ID" value="CAF1139135.1"/>
    <property type="molecule type" value="Genomic_DNA"/>
</dbReference>
<feature type="transmembrane region" description="Helical" evidence="7">
    <location>
        <begin position="222"/>
        <end position="244"/>
    </location>
</feature>
<feature type="transmembrane region" description="Helical" evidence="7">
    <location>
        <begin position="250"/>
        <end position="273"/>
    </location>
</feature>
<dbReference type="Proteomes" id="UP000663852">
    <property type="component" value="Unassembled WGS sequence"/>
</dbReference>
<feature type="transmembrane region" description="Helical" evidence="7">
    <location>
        <begin position="51"/>
        <end position="77"/>
    </location>
</feature>
<evidence type="ECO:0000259" key="8">
    <source>
        <dbReference type="PROSITE" id="PS50262"/>
    </source>
</evidence>
<dbReference type="PANTHER" id="PTHR24241:SF185">
    <property type="entry name" value="G-PROTEIN COUPLED RECEPTORS FAMILY 1 PROFILE DOMAIN-CONTAINING PROTEIN"/>
    <property type="match status" value="1"/>
</dbReference>
<evidence type="ECO:0000256" key="4">
    <source>
        <dbReference type="ARBA" id="ARBA00022989"/>
    </source>
</evidence>
<organism evidence="9 11">
    <name type="scientific">Adineta ricciae</name>
    <name type="common">Rotifer</name>
    <dbReference type="NCBI Taxonomy" id="249248"/>
    <lineage>
        <taxon>Eukaryota</taxon>
        <taxon>Metazoa</taxon>
        <taxon>Spiralia</taxon>
        <taxon>Gnathifera</taxon>
        <taxon>Rotifera</taxon>
        <taxon>Eurotatoria</taxon>
        <taxon>Bdelloidea</taxon>
        <taxon>Adinetida</taxon>
        <taxon>Adinetidae</taxon>
        <taxon>Adineta</taxon>
    </lineage>
</organism>
<evidence type="ECO:0000256" key="5">
    <source>
        <dbReference type="ARBA" id="ARBA00023136"/>
    </source>
</evidence>
<keyword evidence="6" id="KW-0675">Receptor</keyword>